<sequence length="334" mass="36934">MHTHSHSRGGILLTSEILRLGEQPRQVQRLQRAGSLQRLRRGVFVDAEKWVGATPRSKYLLRLRAVAATRIREPVFSHASAAAIHGLPLLHRQMLAAHISSDPVGRSRNGVIRHRSLPGRTAELIDGLWCTSLADTLADLALTSDLAAFVVPADHALHRVARDALLPGEWAVVESTAAGDAARAFSERVRESILATGRTRGLHQALRSLAFATHLADSPGESVSRCTIHLLGFPAPELQHPFHDEDGFIGWSDFWWPGQQVAGESDGEGKYLDPAILQGRTTERALVDEKWREDRIRNTGARVVRWDWATARDPKKLHARLFAAGLRLESRGRA</sequence>
<dbReference type="EMBL" id="VFOM01000001">
    <property type="protein sequence ID" value="TQL48562.1"/>
    <property type="molecule type" value="Genomic_DNA"/>
</dbReference>
<comment type="caution">
    <text evidence="1">The sequence shown here is derived from an EMBL/GenBank/DDBJ whole genome shotgun (WGS) entry which is preliminary data.</text>
</comment>
<dbReference type="RefSeq" id="WP_141880649.1">
    <property type="nucleotide sequence ID" value="NZ_VFOM01000001.1"/>
</dbReference>
<protein>
    <recommendedName>
        <fullName evidence="3">Transcriptional regulator, AbiEi antitoxin, Type IV TA system</fullName>
    </recommendedName>
</protein>
<dbReference type="Proteomes" id="UP000317998">
    <property type="component" value="Unassembled WGS sequence"/>
</dbReference>
<proteinExistence type="predicted"/>
<organism evidence="1 2">
    <name type="scientific">Homoserinimonas aerilata</name>
    <dbReference type="NCBI Taxonomy" id="1162970"/>
    <lineage>
        <taxon>Bacteria</taxon>
        <taxon>Bacillati</taxon>
        <taxon>Actinomycetota</taxon>
        <taxon>Actinomycetes</taxon>
        <taxon>Micrococcales</taxon>
        <taxon>Microbacteriaceae</taxon>
        <taxon>Homoserinimonas</taxon>
    </lineage>
</organism>
<gene>
    <name evidence="1" type="ORF">FB562_1657</name>
</gene>
<dbReference type="AlphaFoldDB" id="A0A542YKG8"/>
<dbReference type="OrthoDB" id="5517693at2"/>
<accession>A0A542YKG8</accession>
<evidence type="ECO:0000313" key="2">
    <source>
        <dbReference type="Proteomes" id="UP000317998"/>
    </source>
</evidence>
<name>A0A542YKG8_9MICO</name>
<keyword evidence="2" id="KW-1185">Reference proteome</keyword>
<evidence type="ECO:0008006" key="3">
    <source>
        <dbReference type="Google" id="ProtNLM"/>
    </source>
</evidence>
<evidence type="ECO:0000313" key="1">
    <source>
        <dbReference type="EMBL" id="TQL48562.1"/>
    </source>
</evidence>
<reference evidence="1 2" key="1">
    <citation type="submission" date="2019-06" db="EMBL/GenBank/DDBJ databases">
        <title>Sequencing the genomes of 1000 actinobacteria strains.</title>
        <authorList>
            <person name="Klenk H.-P."/>
        </authorList>
    </citation>
    <scope>NUCLEOTIDE SEQUENCE [LARGE SCALE GENOMIC DNA]</scope>
    <source>
        <strain evidence="1 2">DSM 26477</strain>
    </source>
</reference>